<dbReference type="RefSeq" id="WP_345919806.1">
    <property type="nucleotide sequence ID" value="NZ_JBDIVE010000005.1"/>
</dbReference>
<feature type="chain" id="PRO_5045413587" description="Lipoprotein" evidence="1">
    <location>
        <begin position="18"/>
        <end position="228"/>
    </location>
</feature>
<dbReference type="Proteomes" id="UP001410394">
    <property type="component" value="Unassembled WGS sequence"/>
</dbReference>
<dbReference type="PROSITE" id="PS51257">
    <property type="entry name" value="PROKAR_LIPOPROTEIN"/>
    <property type="match status" value="1"/>
</dbReference>
<keyword evidence="1" id="KW-0732">Signal</keyword>
<keyword evidence="3" id="KW-1185">Reference proteome</keyword>
<reference evidence="2 3" key="1">
    <citation type="journal article" date="2018" name="Int. J. Syst. Evol. Microbiol.">
        <title>Uliginosibacterium sediminicola sp. nov., isolated from freshwater sediment.</title>
        <authorList>
            <person name="Hwang W.M."/>
            <person name="Kim S.M."/>
            <person name="Kang K."/>
            <person name="Ahn T.Y."/>
        </authorList>
    </citation>
    <scope>NUCLEOTIDE SEQUENCE [LARGE SCALE GENOMIC DNA]</scope>
    <source>
        <strain evidence="2 3">M1-21</strain>
    </source>
</reference>
<accession>A0ABU9YZ50</accession>
<protein>
    <recommendedName>
        <fullName evidence="4">Lipoprotein</fullName>
    </recommendedName>
</protein>
<proteinExistence type="predicted"/>
<gene>
    <name evidence="2" type="ORF">ABDB84_11165</name>
</gene>
<organism evidence="2 3">
    <name type="scientific">Uliginosibacterium sediminicola</name>
    <dbReference type="NCBI Taxonomy" id="2024550"/>
    <lineage>
        <taxon>Bacteria</taxon>
        <taxon>Pseudomonadati</taxon>
        <taxon>Pseudomonadota</taxon>
        <taxon>Betaproteobacteria</taxon>
        <taxon>Rhodocyclales</taxon>
        <taxon>Zoogloeaceae</taxon>
        <taxon>Uliginosibacterium</taxon>
    </lineage>
</organism>
<evidence type="ECO:0000313" key="3">
    <source>
        <dbReference type="Proteomes" id="UP001410394"/>
    </source>
</evidence>
<dbReference type="EMBL" id="JBDIVE010000005">
    <property type="protein sequence ID" value="MEN3069039.1"/>
    <property type="molecule type" value="Genomic_DNA"/>
</dbReference>
<feature type="signal peptide" evidence="1">
    <location>
        <begin position="1"/>
        <end position="17"/>
    </location>
</feature>
<evidence type="ECO:0000313" key="2">
    <source>
        <dbReference type="EMBL" id="MEN3069039.1"/>
    </source>
</evidence>
<comment type="caution">
    <text evidence="2">The sequence shown here is derived from an EMBL/GenBank/DDBJ whole genome shotgun (WGS) entry which is preliminary data.</text>
</comment>
<evidence type="ECO:0008006" key="4">
    <source>
        <dbReference type="Google" id="ProtNLM"/>
    </source>
</evidence>
<evidence type="ECO:0000256" key="1">
    <source>
        <dbReference type="SAM" id="SignalP"/>
    </source>
</evidence>
<sequence>MKFKDVFLLSLLAAACAGCVATKSLITAANSPAREQLSGSVRLLSAAREGDRAYLCFERKQGDAQTEQYALRVPTAATENFIIQDSLERPAVLKPASDAVVRGQCQRLDTPIPIVEVTPQTPLRLKADIQDAIYVQYEGARLQSLGYLSTQPLAEHRHPDKARYGYAIDLSQTNVLYSADKKRPHLLLLLPASLAADALIDTAAVVVWFSVGVLESCAKTAGGCKGGS</sequence>
<name>A0ABU9YZ50_9RHOO</name>